<dbReference type="InterPro" id="IPR029962">
    <property type="entry name" value="TBL"/>
</dbReference>
<evidence type="ECO:0000256" key="6">
    <source>
        <dbReference type="ARBA" id="ARBA00023136"/>
    </source>
</evidence>
<dbReference type="InterPro" id="IPR026057">
    <property type="entry name" value="TBL_C"/>
</dbReference>
<evidence type="ECO:0008006" key="12">
    <source>
        <dbReference type="Google" id="ProtNLM"/>
    </source>
</evidence>
<keyword evidence="11" id="KW-1185">Reference proteome</keyword>
<gene>
    <name evidence="10" type="ORF">GOP47_0019649</name>
</gene>
<feature type="chain" id="PRO_5038593325" description="Trichome birefringence-like N-terminal domain-containing protein" evidence="7">
    <location>
        <begin position="19"/>
        <end position="439"/>
    </location>
</feature>
<evidence type="ECO:0000256" key="3">
    <source>
        <dbReference type="ARBA" id="ARBA00022692"/>
    </source>
</evidence>
<evidence type="ECO:0000256" key="2">
    <source>
        <dbReference type="ARBA" id="ARBA00007727"/>
    </source>
</evidence>
<dbReference type="Proteomes" id="UP000886520">
    <property type="component" value="Chromosome 19"/>
</dbReference>
<comment type="caution">
    <text evidence="10">The sequence shown here is derived from an EMBL/GenBank/DDBJ whole genome shotgun (WGS) entry which is preliminary data.</text>
</comment>
<evidence type="ECO:0000313" key="11">
    <source>
        <dbReference type="Proteomes" id="UP000886520"/>
    </source>
</evidence>
<keyword evidence="7" id="KW-0732">Signal</keyword>
<evidence type="ECO:0000259" key="9">
    <source>
        <dbReference type="Pfam" id="PF14416"/>
    </source>
</evidence>
<name>A0A9D4UBF7_ADICA</name>
<dbReference type="Pfam" id="PF13839">
    <property type="entry name" value="PC-Esterase"/>
    <property type="match status" value="1"/>
</dbReference>
<evidence type="ECO:0000256" key="5">
    <source>
        <dbReference type="ARBA" id="ARBA00022989"/>
    </source>
</evidence>
<feature type="domain" description="Trichome birefringence-like N-terminal" evidence="9">
    <location>
        <begin position="84"/>
        <end position="138"/>
    </location>
</feature>
<dbReference type="PANTHER" id="PTHR32285:SF235">
    <property type="entry name" value="PROTEIN TRICHOME BIREFRINGENCE-LIKE 16"/>
    <property type="match status" value="1"/>
</dbReference>
<keyword evidence="6" id="KW-0472">Membrane</keyword>
<dbReference type="Pfam" id="PF14416">
    <property type="entry name" value="PMR5N"/>
    <property type="match status" value="1"/>
</dbReference>
<dbReference type="InterPro" id="IPR025846">
    <property type="entry name" value="TBL_N"/>
</dbReference>
<evidence type="ECO:0000256" key="1">
    <source>
        <dbReference type="ARBA" id="ARBA00004167"/>
    </source>
</evidence>
<feature type="signal peptide" evidence="7">
    <location>
        <begin position="1"/>
        <end position="18"/>
    </location>
</feature>
<evidence type="ECO:0000259" key="8">
    <source>
        <dbReference type="Pfam" id="PF13839"/>
    </source>
</evidence>
<comment type="subcellular location">
    <subcellularLocation>
        <location evidence="1">Membrane</location>
        <topology evidence="1">Single-pass membrane protein</topology>
    </subcellularLocation>
</comment>
<dbReference type="GO" id="GO:0016020">
    <property type="term" value="C:membrane"/>
    <property type="evidence" value="ECO:0007669"/>
    <property type="project" value="UniProtKB-SubCell"/>
</dbReference>
<evidence type="ECO:0000313" key="10">
    <source>
        <dbReference type="EMBL" id="KAI5064954.1"/>
    </source>
</evidence>
<sequence length="439" mass="49631">MVVTVCVLIAAFISSSISLSFFCSTTAASDGTHQVLMEPLSEQERSDAAPHALAETGSVGLQTKRSDAVPTLVAKKGSVRLHKGCDYTVGKWVKSDKRPLYAGNKCKRWLAGMWACRLMPDRPNFDYETYRWQPHACDLPVFNSQEFFSRMRDKVLAFVGDSIGRQQYQSLMCMLTGGKDDAVVEDVSATYGLVKLPGAVRADGVAHRFLQTNTTIIYYWSASLCDIQPINRTDPHTSYAMHLDRPAMFVQKFLGIMDALVLNTGHHWNKGKINGNNWVMHVNGELIKERRFRDIGYARNFSLTKIMSWLDGQIVNNKTRAQIYMRSLAPRHFFEGEWDSGGRCDNNLVPVEEKNVTGQMGRDPIAEGALMGTRVHLLNVTYISLFRDEAHISKYRPNQKGQDCLHWCLPGVPDVWNEVLYAKLFFDEEIPLHNTLQNV</sequence>
<dbReference type="GO" id="GO:0016413">
    <property type="term" value="F:O-acetyltransferase activity"/>
    <property type="evidence" value="ECO:0007669"/>
    <property type="project" value="InterPro"/>
</dbReference>
<keyword evidence="4" id="KW-0735">Signal-anchor</keyword>
<feature type="domain" description="Trichome birefringence-like C-terminal" evidence="8">
    <location>
        <begin position="139"/>
        <end position="422"/>
    </location>
</feature>
<evidence type="ECO:0000256" key="4">
    <source>
        <dbReference type="ARBA" id="ARBA00022968"/>
    </source>
</evidence>
<keyword evidence="5" id="KW-1133">Transmembrane helix</keyword>
<organism evidence="10 11">
    <name type="scientific">Adiantum capillus-veneris</name>
    <name type="common">Maidenhair fern</name>
    <dbReference type="NCBI Taxonomy" id="13818"/>
    <lineage>
        <taxon>Eukaryota</taxon>
        <taxon>Viridiplantae</taxon>
        <taxon>Streptophyta</taxon>
        <taxon>Embryophyta</taxon>
        <taxon>Tracheophyta</taxon>
        <taxon>Polypodiopsida</taxon>
        <taxon>Polypodiidae</taxon>
        <taxon>Polypodiales</taxon>
        <taxon>Pteridineae</taxon>
        <taxon>Pteridaceae</taxon>
        <taxon>Vittarioideae</taxon>
        <taxon>Adiantum</taxon>
    </lineage>
</organism>
<accession>A0A9D4UBF7</accession>
<keyword evidence="3" id="KW-0812">Transmembrane</keyword>
<reference evidence="10" key="1">
    <citation type="submission" date="2021-01" db="EMBL/GenBank/DDBJ databases">
        <title>Adiantum capillus-veneris genome.</title>
        <authorList>
            <person name="Fang Y."/>
            <person name="Liao Q."/>
        </authorList>
    </citation>
    <scope>NUCLEOTIDE SEQUENCE</scope>
    <source>
        <strain evidence="10">H3</strain>
        <tissue evidence="10">Leaf</tissue>
    </source>
</reference>
<protein>
    <recommendedName>
        <fullName evidence="12">Trichome birefringence-like N-terminal domain-containing protein</fullName>
    </recommendedName>
</protein>
<dbReference type="OrthoDB" id="630188at2759"/>
<comment type="similarity">
    <text evidence="2">Belongs to the PC-esterase family. TBL subfamily.</text>
</comment>
<dbReference type="GO" id="GO:0005794">
    <property type="term" value="C:Golgi apparatus"/>
    <property type="evidence" value="ECO:0007669"/>
    <property type="project" value="TreeGrafter"/>
</dbReference>
<dbReference type="AlphaFoldDB" id="A0A9D4UBF7"/>
<proteinExistence type="inferred from homology"/>
<evidence type="ECO:0000256" key="7">
    <source>
        <dbReference type="SAM" id="SignalP"/>
    </source>
</evidence>
<dbReference type="EMBL" id="JABFUD020000019">
    <property type="protein sequence ID" value="KAI5064954.1"/>
    <property type="molecule type" value="Genomic_DNA"/>
</dbReference>
<dbReference type="PANTHER" id="PTHR32285">
    <property type="entry name" value="PROTEIN TRICHOME BIREFRINGENCE-LIKE 9-RELATED"/>
    <property type="match status" value="1"/>
</dbReference>